<dbReference type="InterPro" id="IPR007267">
    <property type="entry name" value="GtrA_DPMS_TM"/>
</dbReference>
<feature type="transmembrane region" description="Helical" evidence="7">
    <location>
        <begin position="115"/>
        <end position="136"/>
    </location>
</feature>
<dbReference type="PANTHER" id="PTHR38459:SF1">
    <property type="entry name" value="PROPHAGE BACTOPRENOL-LINKED GLUCOSE TRANSLOCASE HOMOLOG"/>
    <property type="match status" value="1"/>
</dbReference>
<dbReference type="AlphaFoldDB" id="A0AA96JA98"/>
<evidence type="ECO:0000256" key="5">
    <source>
        <dbReference type="ARBA" id="ARBA00023136"/>
    </source>
</evidence>
<feature type="transmembrane region" description="Helical" evidence="7">
    <location>
        <begin position="55"/>
        <end position="77"/>
    </location>
</feature>
<evidence type="ECO:0000256" key="6">
    <source>
        <dbReference type="SAM" id="MobiDB-lite"/>
    </source>
</evidence>
<comment type="similarity">
    <text evidence="2">Belongs to the GtrA family.</text>
</comment>
<dbReference type="InterPro" id="IPR051401">
    <property type="entry name" value="GtrA_CellWall_Glycosyl"/>
</dbReference>
<feature type="domain" description="GtrA/DPMS transmembrane" evidence="8">
    <location>
        <begin position="16"/>
        <end position="146"/>
    </location>
</feature>
<dbReference type="EMBL" id="CP134880">
    <property type="protein sequence ID" value="WNM26728.1"/>
    <property type="molecule type" value="Genomic_DNA"/>
</dbReference>
<evidence type="ECO:0000256" key="3">
    <source>
        <dbReference type="ARBA" id="ARBA00022692"/>
    </source>
</evidence>
<accession>A0AA96JA98</accession>
<dbReference type="KEGG" id="dcp:RN607_11050"/>
<feature type="region of interest" description="Disordered" evidence="6">
    <location>
        <begin position="155"/>
        <end position="178"/>
    </location>
</feature>
<keyword evidence="4 7" id="KW-1133">Transmembrane helix</keyword>
<organism evidence="9">
    <name type="scientific">Demequina capsici</name>
    <dbReference type="NCBI Taxonomy" id="3075620"/>
    <lineage>
        <taxon>Bacteria</taxon>
        <taxon>Bacillati</taxon>
        <taxon>Actinomycetota</taxon>
        <taxon>Actinomycetes</taxon>
        <taxon>Micrococcales</taxon>
        <taxon>Demequinaceae</taxon>
        <taxon>Demequina</taxon>
    </lineage>
</organism>
<evidence type="ECO:0000259" key="8">
    <source>
        <dbReference type="Pfam" id="PF04138"/>
    </source>
</evidence>
<keyword evidence="5 7" id="KW-0472">Membrane</keyword>
<dbReference type="RefSeq" id="WP_313542612.1">
    <property type="nucleotide sequence ID" value="NZ_CP134880.1"/>
</dbReference>
<protein>
    <submittedName>
        <fullName evidence="9">GtrA family protein</fullName>
    </submittedName>
</protein>
<evidence type="ECO:0000256" key="7">
    <source>
        <dbReference type="SAM" id="Phobius"/>
    </source>
</evidence>
<evidence type="ECO:0000256" key="4">
    <source>
        <dbReference type="ARBA" id="ARBA00022989"/>
    </source>
</evidence>
<dbReference type="PANTHER" id="PTHR38459">
    <property type="entry name" value="PROPHAGE BACTOPRENOL-LINKED GLUCOSE TRANSLOCASE HOMOLOG"/>
    <property type="match status" value="1"/>
</dbReference>
<gene>
    <name evidence="9" type="ORF">RN607_11050</name>
</gene>
<evidence type="ECO:0000256" key="2">
    <source>
        <dbReference type="ARBA" id="ARBA00009399"/>
    </source>
</evidence>
<evidence type="ECO:0000313" key="9">
    <source>
        <dbReference type="EMBL" id="WNM26728.1"/>
    </source>
</evidence>
<feature type="transmembrane region" description="Helical" evidence="7">
    <location>
        <begin position="14"/>
        <end position="35"/>
    </location>
</feature>
<keyword evidence="3 7" id="KW-0812">Transmembrane</keyword>
<dbReference type="Pfam" id="PF04138">
    <property type="entry name" value="GtrA_DPMS_TM"/>
    <property type="match status" value="1"/>
</dbReference>
<reference evidence="9" key="1">
    <citation type="submission" date="2023-09" db="EMBL/GenBank/DDBJ databases">
        <title>Demequina sp. a novel bacteria isolated from Capsicum annuum.</title>
        <authorList>
            <person name="Humaira Z."/>
            <person name="Lee J."/>
            <person name="Cho D."/>
        </authorList>
    </citation>
    <scope>NUCLEOTIDE SEQUENCE</scope>
    <source>
        <strain evidence="9">PMTSA13</strain>
    </source>
</reference>
<feature type="transmembrane region" description="Helical" evidence="7">
    <location>
        <begin position="89"/>
        <end position="109"/>
    </location>
</feature>
<dbReference type="GO" id="GO:0000271">
    <property type="term" value="P:polysaccharide biosynthetic process"/>
    <property type="evidence" value="ECO:0007669"/>
    <property type="project" value="InterPro"/>
</dbReference>
<dbReference type="Proteomes" id="UP001303408">
    <property type="component" value="Chromosome"/>
</dbReference>
<proteinExistence type="inferred from homology"/>
<dbReference type="GO" id="GO:0005886">
    <property type="term" value="C:plasma membrane"/>
    <property type="evidence" value="ECO:0007669"/>
    <property type="project" value="TreeGrafter"/>
</dbReference>
<name>A0AA96JA98_9MICO</name>
<sequence>MTVVAWVRSRAGELARFATVGVAGVVVNLGVFNLLRMGPFAPSSEIAGDDDRVVTAKAIATLVSIAFAWVAHRGWTFRGMSVRKPSEEALLFLVVNGAALVLESGAVALSHHVLGLTSALADNVAAAVGIGLGTIARYGGYRAFLFHDVGTEAAPAAGATSEGQPADGQPTPGDARTP</sequence>
<comment type="subcellular location">
    <subcellularLocation>
        <location evidence="1">Membrane</location>
        <topology evidence="1">Multi-pass membrane protein</topology>
    </subcellularLocation>
</comment>
<evidence type="ECO:0000256" key="1">
    <source>
        <dbReference type="ARBA" id="ARBA00004141"/>
    </source>
</evidence>